<dbReference type="OrthoDB" id="5912242at2759"/>
<dbReference type="Proteomes" id="UP000678499">
    <property type="component" value="Unassembled WGS sequence"/>
</dbReference>
<gene>
    <name evidence="3" type="ORF">NMOB1V02_LOCUS10155</name>
</gene>
<dbReference type="EMBL" id="CAJPEX010003944">
    <property type="protein sequence ID" value="CAG0922685.1"/>
    <property type="molecule type" value="Genomic_DNA"/>
</dbReference>
<name>A0A7R9GHA9_9CRUS</name>
<feature type="domain" description="EB" evidence="2">
    <location>
        <begin position="178"/>
        <end position="227"/>
    </location>
</feature>
<protein>
    <recommendedName>
        <fullName evidence="2">EB domain-containing protein</fullName>
    </recommendedName>
</protein>
<dbReference type="AlphaFoldDB" id="A0A7R9GHA9"/>
<dbReference type="PANTHER" id="PTHR39069:SF1">
    <property type="entry name" value="ECDYSONE-INDUCIBLE GENE E1, ISOFORM A"/>
    <property type="match status" value="1"/>
</dbReference>
<sequence length="333" mass="35989">MSLRFAVFCECGISIWGSFVLLVCALSQTQAQANTVGQVLSQDSSWYSPWSTNILQWITRVDAAVLLFLIEISRPIDSGTVKIFQGKPAQETGDPALGDDCWSSERCQVRTRNSECTEGRCTCKLDYIPDATLRNCIYKNVIGRICGSDADCSQYNSAICSGETCICGLNFINAPSASACLPVSSIGGKCAVDEQCWRVTNLSICDNPTMLCSCPVRYVNDANGKTCLPGDTYQDTYSAKERSPNELVATFEVKRLDEPCVISDQCLATSPDSTCLKNADALGLGEDCVTGDLCQARVTGSTCDAGSKKCVCEANNYVQFRIPNQTLDTCIPG</sequence>
<evidence type="ECO:0000313" key="4">
    <source>
        <dbReference type="Proteomes" id="UP000678499"/>
    </source>
</evidence>
<evidence type="ECO:0000313" key="3">
    <source>
        <dbReference type="EMBL" id="CAD7282533.1"/>
    </source>
</evidence>
<feature type="chain" id="PRO_5036403286" description="EB domain-containing protein" evidence="1">
    <location>
        <begin position="32"/>
        <end position="333"/>
    </location>
</feature>
<feature type="signal peptide" evidence="1">
    <location>
        <begin position="1"/>
        <end position="31"/>
    </location>
</feature>
<dbReference type="EMBL" id="OA885981">
    <property type="protein sequence ID" value="CAD7282533.1"/>
    <property type="molecule type" value="Genomic_DNA"/>
</dbReference>
<evidence type="ECO:0000259" key="2">
    <source>
        <dbReference type="Pfam" id="PF01683"/>
    </source>
</evidence>
<dbReference type="InterPro" id="IPR006149">
    <property type="entry name" value="EB_dom"/>
</dbReference>
<accession>A0A7R9GHA9</accession>
<proteinExistence type="predicted"/>
<keyword evidence="4" id="KW-1185">Reference proteome</keyword>
<reference evidence="3" key="1">
    <citation type="submission" date="2020-11" db="EMBL/GenBank/DDBJ databases">
        <authorList>
            <person name="Tran Van P."/>
        </authorList>
    </citation>
    <scope>NUCLEOTIDE SEQUENCE</scope>
</reference>
<keyword evidence="1" id="KW-0732">Signal</keyword>
<evidence type="ECO:0000256" key="1">
    <source>
        <dbReference type="SAM" id="SignalP"/>
    </source>
</evidence>
<organism evidence="3">
    <name type="scientific">Notodromas monacha</name>
    <dbReference type="NCBI Taxonomy" id="399045"/>
    <lineage>
        <taxon>Eukaryota</taxon>
        <taxon>Metazoa</taxon>
        <taxon>Ecdysozoa</taxon>
        <taxon>Arthropoda</taxon>
        <taxon>Crustacea</taxon>
        <taxon>Oligostraca</taxon>
        <taxon>Ostracoda</taxon>
        <taxon>Podocopa</taxon>
        <taxon>Podocopida</taxon>
        <taxon>Cypridocopina</taxon>
        <taxon>Cypridoidea</taxon>
        <taxon>Cyprididae</taxon>
        <taxon>Notodromas</taxon>
    </lineage>
</organism>
<dbReference type="PANTHER" id="PTHR39069">
    <property type="entry name" value="ECDYSONE-INDUCIBLE GENE E1, ISOFORM A"/>
    <property type="match status" value="1"/>
</dbReference>
<dbReference type="Pfam" id="PF01683">
    <property type="entry name" value="EB"/>
    <property type="match status" value="1"/>
</dbReference>